<evidence type="ECO:0000256" key="4">
    <source>
        <dbReference type="ARBA" id="ARBA00022723"/>
    </source>
</evidence>
<evidence type="ECO:0000259" key="8">
    <source>
        <dbReference type="Pfam" id="PF02879"/>
    </source>
</evidence>
<keyword evidence="6" id="KW-0413">Isomerase</keyword>
<feature type="domain" description="Alpha-D-phosphohexomutase alpha/beta/alpha" evidence="8">
    <location>
        <begin position="151"/>
        <end position="252"/>
    </location>
</feature>
<comment type="similarity">
    <text evidence="2">Belongs to the phosphohexose mutase family.</text>
</comment>
<evidence type="ECO:0000259" key="7">
    <source>
        <dbReference type="Pfam" id="PF02878"/>
    </source>
</evidence>
<dbReference type="InterPro" id="IPR016055">
    <property type="entry name" value="A-D-PHexomutase_a/b/a-I/II/III"/>
</dbReference>
<dbReference type="GO" id="GO:0046872">
    <property type="term" value="F:metal ion binding"/>
    <property type="evidence" value="ECO:0007669"/>
    <property type="project" value="UniProtKB-KW"/>
</dbReference>
<gene>
    <name evidence="9" type="ORF">EI684_04180</name>
</gene>
<name>A0A426U6Q8_9CHLR</name>
<organism evidence="9 10">
    <name type="scientific">Candidatus Viridilinea halotolerans</name>
    <dbReference type="NCBI Taxonomy" id="2491704"/>
    <lineage>
        <taxon>Bacteria</taxon>
        <taxon>Bacillati</taxon>
        <taxon>Chloroflexota</taxon>
        <taxon>Chloroflexia</taxon>
        <taxon>Chloroflexales</taxon>
        <taxon>Chloroflexineae</taxon>
        <taxon>Oscillochloridaceae</taxon>
        <taxon>Candidatus Viridilinea</taxon>
    </lineage>
</organism>
<dbReference type="InterPro" id="IPR005845">
    <property type="entry name" value="A-D-PHexomutase_a/b/a-II"/>
</dbReference>
<dbReference type="Proteomes" id="UP000280307">
    <property type="component" value="Unassembled WGS sequence"/>
</dbReference>
<proteinExistence type="inferred from homology"/>
<dbReference type="EMBL" id="RSAS01000169">
    <property type="protein sequence ID" value="RRR75679.1"/>
    <property type="molecule type" value="Genomic_DNA"/>
</dbReference>
<reference evidence="9 10" key="1">
    <citation type="submission" date="2018-12" db="EMBL/GenBank/DDBJ databases">
        <title>Genome Sequence of Candidatus Viridilinea halotolerans isolated from saline sulfide-rich spring.</title>
        <authorList>
            <person name="Grouzdev D.S."/>
            <person name="Burganskaya E.I."/>
            <person name="Krutkina M.S."/>
            <person name="Sukhacheva M.V."/>
            <person name="Gorlenko V.M."/>
        </authorList>
    </citation>
    <scope>NUCLEOTIDE SEQUENCE [LARGE SCALE GENOMIC DNA]</scope>
    <source>
        <strain evidence="9">Chok-6</strain>
    </source>
</reference>
<dbReference type="PANTHER" id="PTHR43771:SF2">
    <property type="entry name" value="PHOSPHOMANNOMUTASE_PHOSPHOGLUCOMUTASE"/>
    <property type="match status" value="1"/>
</dbReference>
<evidence type="ECO:0000256" key="3">
    <source>
        <dbReference type="ARBA" id="ARBA00022553"/>
    </source>
</evidence>
<sequence>MIVPYRPYTLTWQAIYTEGFTLDQVRRRTATLADGLVSRGMSCLVAYDTRFMGALFARDVEAVLRMRGVRVTLAAAPTPLPAVHHALDQRVADCALYISACNRAYVYNGLTLLANNALGLTLEAHAELPPAAIFPPTGDLTPDQARDLRGPYLDALRAIVDLDLVRRNSLTIFVDAMNGTTAGMLPTLLGEGGQTRAIEINRDPDPLFGRSAPDPFATSLVRLKKLVRESDSHLGLAISADGTALALVDKHGEQLDPAETALLLAAYLARQYRQRGPLVIPAPAPDTPLAGLPRVGAWEESTGLRIEGLSDPALRLHELIFQERTPPLLGATTNGEVIIGRYALYPDAVLAGLLCAEMVARSGGDLRSLIEAQREQMTRVG</sequence>
<accession>A0A426U6Q8</accession>
<dbReference type="SUPFAM" id="SSF53738">
    <property type="entry name" value="Phosphoglucomutase, first 3 domains"/>
    <property type="match status" value="2"/>
</dbReference>
<dbReference type="Pfam" id="PF02879">
    <property type="entry name" value="PGM_PMM_II"/>
    <property type="match status" value="1"/>
</dbReference>
<dbReference type="GO" id="GO:0005975">
    <property type="term" value="P:carbohydrate metabolic process"/>
    <property type="evidence" value="ECO:0007669"/>
    <property type="project" value="InterPro"/>
</dbReference>
<evidence type="ECO:0000313" key="9">
    <source>
        <dbReference type="EMBL" id="RRR75679.1"/>
    </source>
</evidence>
<dbReference type="PANTHER" id="PTHR43771">
    <property type="entry name" value="PHOSPHOMANNOMUTASE"/>
    <property type="match status" value="1"/>
</dbReference>
<evidence type="ECO:0000256" key="2">
    <source>
        <dbReference type="ARBA" id="ARBA00010231"/>
    </source>
</evidence>
<dbReference type="AlphaFoldDB" id="A0A426U6Q8"/>
<keyword evidence="5" id="KW-0460">Magnesium</keyword>
<dbReference type="Gene3D" id="3.40.120.10">
    <property type="entry name" value="Alpha-D-Glucose-1,6-Bisphosphate, subunit A, domain 3"/>
    <property type="match status" value="3"/>
</dbReference>
<comment type="caution">
    <text evidence="9">The sequence shown here is derived from an EMBL/GenBank/DDBJ whole genome shotgun (WGS) entry which is preliminary data.</text>
</comment>
<keyword evidence="3" id="KW-0597">Phosphoprotein</keyword>
<feature type="domain" description="Alpha-D-phosphohexomutase alpha/beta/alpha" evidence="7">
    <location>
        <begin position="16"/>
        <end position="124"/>
    </location>
</feature>
<evidence type="ECO:0000256" key="6">
    <source>
        <dbReference type="ARBA" id="ARBA00023235"/>
    </source>
</evidence>
<evidence type="ECO:0000313" key="10">
    <source>
        <dbReference type="Proteomes" id="UP000280307"/>
    </source>
</evidence>
<comment type="cofactor">
    <cofactor evidence="1">
        <name>Mg(2+)</name>
        <dbReference type="ChEBI" id="CHEBI:18420"/>
    </cofactor>
</comment>
<protein>
    <submittedName>
        <fullName evidence="9">Phosphoglucomutase</fullName>
    </submittedName>
</protein>
<dbReference type="InterPro" id="IPR005844">
    <property type="entry name" value="A-D-PHexomutase_a/b/a-I"/>
</dbReference>
<keyword evidence="4" id="KW-0479">Metal-binding</keyword>
<evidence type="ECO:0000256" key="1">
    <source>
        <dbReference type="ARBA" id="ARBA00001946"/>
    </source>
</evidence>
<dbReference type="Pfam" id="PF02878">
    <property type="entry name" value="PGM_PMM_I"/>
    <property type="match status" value="1"/>
</dbReference>
<evidence type="ECO:0000256" key="5">
    <source>
        <dbReference type="ARBA" id="ARBA00022842"/>
    </source>
</evidence>
<dbReference type="GO" id="GO:0016868">
    <property type="term" value="F:intramolecular phosphotransferase activity"/>
    <property type="evidence" value="ECO:0007669"/>
    <property type="project" value="InterPro"/>
</dbReference>